<sequence>MRHSLPLGNWQHSLPESLSSLFSCTAVWGTAYIPAVLSLLKFAISHSPTAATTSKPTLTMPNLKISKLRQFLGEKLGQEEKKTIQTDVFQALEAEMVLRREGTETLLKHTELYLRNISKTKVGEGEGGNKEKEKAMPVELLGKAFVGHAGMFEEGSAYGTALSLLGPALINIAAHQSYLCASTDTLQKSFQGHLDLHATLHKLQSKLEGRRLAYDAAKSRAYKARKEDARIEEEVIAAESKWTETSDAVEECMERIREGEGEMLRALTGFLESGREFYGRCLGEVEGVRGKWVCEVDENLPTPNLSNGSVKETKEKEKERPKIVSRITTGTMGGNEKQTNGYGTLSSSPPSMSMLSTPTTSTHTNPRPSPMQRSKTAPLPPPAPPSSSAPPILRCKFSHEPQDAEELELHEGDLVVLVKEVSQSWAVGYLLDTDGGGRGREGWFPREFCELVEDGSTSVGGGGRERSGTVSSQRSTREAEVDGRSRSGTVSSRRSNHVDNEPETRSRRGTVTSVHSSRLSATAYVEEPEEADEEDVFADVKFGGDREGESGSPFTDTTPTGTIGRSVAKKSPPPPPPSRSTKPGMAMRRQESVDAFYATPSASTHSLNDSSSTTPTATANGNGRSRKSSLSDVLTRSRKASTASIKQLQVQEEKVGLLVAECGEWGRGGELVSRCVLELSGMKSTSRDG</sequence>
<dbReference type="CDD" id="cd00174">
    <property type="entry name" value="SH3"/>
    <property type="match status" value="1"/>
</dbReference>
<dbReference type="EMBL" id="BACD03000091">
    <property type="protein sequence ID" value="GAO52826.1"/>
    <property type="molecule type" value="Genomic_DNA"/>
</dbReference>
<feature type="region of interest" description="Disordered" evidence="3">
    <location>
        <begin position="299"/>
        <end position="394"/>
    </location>
</feature>
<dbReference type="SUPFAM" id="SSF50044">
    <property type="entry name" value="SH3-domain"/>
    <property type="match status" value="1"/>
</dbReference>
<reference evidence="5 6" key="2">
    <citation type="journal article" date="2014" name="J. Gen. Appl. Microbiol.">
        <title>The early diverging ascomycetous budding yeast Saitoella complicata has three histone deacetylases belonging to the Clr6, Hos2, and Rpd3 lineages.</title>
        <authorList>
            <person name="Nishida H."/>
            <person name="Matsumoto T."/>
            <person name="Kondo S."/>
            <person name="Hamamoto M."/>
            <person name="Yoshikawa H."/>
        </authorList>
    </citation>
    <scope>NUCLEOTIDE SEQUENCE [LARGE SCALE GENOMIC DNA]</scope>
    <source>
        <strain evidence="5 6">NRRL Y-17804</strain>
    </source>
</reference>
<reference evidence="5 6" key="3">
    <citation type="journal article" date="2015" name="Genome Announc.">
        <title>Draft Genome Sequence of the Archiascomycetous Yeast Saitoella complicata.</title>
        <authorList>
            <person name="Yamauchi K."/>
            <person name="Kondo S."/>
            <person name="Hamamoto M."/>
            <person name="Takahashi Y."/>
            <person name="Ogura Y."/>
            <person name="Hayashi T."/>
            <person name="Nishida H."/>
        </authorList>
    </citation>
    <scope>NUCLEOTIDE SEQUENCE [LARGE SCALE GENOMIC DNA]</scope>
    <source>
        <strain evidence="5 6">NRRL Y-17804</strain>
    </source>
</reference>
<dbReference type="PROSITE" id="PS50002">
    <property type="entry name" value="SH3"/>
    <property type="match status" value="1"/>
</dbReference>
<dbReference type="Proteomes" id="UP000033140">
    <property type="component" value="Unassembled WGS sequence"/>
</dbReference>
<accession>A0A0E9NT13</accession>
<dbReference type="GO" id="GO:0005737">
    <property type="term" value="C:cytoplasm"/>
    <property type="evidence" value="ECO:0007669"/>
    <property type="project" value="InterPro"/>
</dbReference>
<reference evidence="5 6" key="1">
    <citation type="journal article" date="2011" name="J. Gen. Appl. Microbiol.">
        <title>Draft genome sequencing of the enigmatic yeast Saitoella complicata.</title>
        <authorList>
            <person name="Nishida H."/>
            <person name="Hamamoto M."/>
            <person name="Sugiyama J."/>
        </authorList>
    </citation>
    <scope>NUCLEOTIDE SEQUENCE [LARGE SCALE GENOMIC DNA]</scope>
    <source>
        <strain evidence="5 6">NRRL Y-17804</strain>
    </source>
</reference>
<feature type="compositionally biased region" description="Polar residues" evidence="3">
    <location>
        <begin position="326"/>
        <end position="343"/>
    </location>
</feature>
<evidence type="ECO:0000256" key="3">
    <source>
        <dbReference type="SAM" id="MobiDB-lite"/>
    </source>
</evidence>
<evidence type="ECO:0000313" key="6">
    <source>
        <dbReference type="Proteomes" id="UP000033140"/>
    </source>
</evidence>
<dbReference type="Pfam" id="PF03114">
    <property type="entry name" value="BAR"/>
    <property type="match status" value="1"/>
</dbReference>
<feature type="compositionally biased region" description="Polar residues" evidence="3">
    <location>
        <begin position="600"/>
        <end position="646"/>
    </location>
</feature>
<dbReference type="AlphaFoldDB" id="A0A0E9NT13"/>
<dbReference type="Gene3D" id="1.20.1270.60">
    <property type="entry name" value="Arfaptin homology (AH) domain/BAR domain"/>
    <property type="match status" value="1"/>
</dbReference>
<feature type="compositionally biased region" description="Acidic residues" evidence="3">
    <location>
        <begin position="526"/>
        <end position="537"/>
    </location>
</feature>
<dbReference type="InterPro" id="IPR027267">
    <property type="entry name" value="AH/BAR_dom_sf"/>
</dbReference>
<evidence type="ECO:0000256" key="1">
    <source>
        <dbReference type="ARBA" id="ARBA00022443"/>
    </source>
</evidence>
<protein>
    <recommendedName>
        <fullName evidence="4">SH3 domain-containing protein</fullName>
    </recommendedName>
</protein>
<dbReference type="InterPro" id="IPR036028">
    <property type="entry name" value="SH3-like_dom_sf"/>
</dbReference>
<feature type="compositionally biased region" description="Polar residues" evidence="3">
    <location>
        <begin position="509"/>
        <end position="520"/>
    </location>
</feature>
<dbReference type="STRING" id="698492.A0A0E9NT13"/>
<feature type="compositionally biased region" description="Polar residues" evidence="3">
    <location>
        <begin position="552"/>
        <end position="563"/>
    </location>
</feature>
<feature type="compositionally biased region" description="Low complexity" evidence="3">
    <location>
        <begin position="344"/>
        <end position="366"/>
    </location>
</feature>
<keyword evidence="6" id="KW-1185">Reference proteome</keyword>
<dbReference type="InterPro" id="IPR001452">
    <property type="entry name" value="SH3_domain"/>
</dbReference>
<evidence type="ECO:0000313" key="5">
    <source>
        <dbReference type="EMBL" id="GAO52826.1"/>
    </source>
</evidence>
<feature type="compositionally biased region" description="Polar residues" evidence="3">
    <location>
        <begin position="301"/>
        <end position="310"/>
    </location>
</feature>
<feature type="region of interest" description="Disordered" evidence="3">
    <location>
        <begin position="454"/>
        <end position="646"/>
    </location>
</feature>
<feature type="compositionally biased region" description="Basic and acidic residues" evidence="3">
    <location>
        <begin position="496"/>
        <end position="506"/>
    </location>
</feature>
<dbReference type="InterPro" id="IPR004148">
    <property type="entry name" value="BAR_dom"/>
</dbReference>
<feature type="compositionally biased region" description="Pro residues" evidence="3">
    <location>
        <begin position="378"/>
        <end position="388"/>
    </location>
</feature>
<dbReference type="SMART" id="SM00721">
    <property type="entry name" value="BAR"/>
    <property type="match status" value="1"/>
</dbReference>
<dbReference type="Gene3D" id="2.30.30.40">
    <property type="entry name" value="SH3 Domains"/>
    <property type="match status" value="1"/>
</dbReference>
<organism evidence="5 6">
    <name type="scientific">Saitoella complicata (strain BCRC 22490 / CBS 7301 / JCM 7358 / NBRC 10748 / NRRL Y-17804)</name>
    <dbReference type="NCBI Taxonomy" id="698492"/>
    <lineage>
        <taxon>Eukaryota</taxon>
        <taxon>Fungi</taxon>
        <taxon>Dikarya</taxon>
        <taxon>Ascomycota</taxon>
        <taxon>Taphrinomycotina</taxon>
        <taxon>Taphrinomycotina incertae sedis</taxon>
        <taxon>Saitoella</taxon>
    </lineage>
</organism>
<dbReference type="Pfam" id="PF07653">
    <property type="entry name" value="SH3_2"/>
    <property type="match status" value="1"/>
</dbReference>
<evidence type="ECO:0000256" key="2">
    <source>
        <dbReference type="PROSITE-ProRule" id="PRU00192"/>
    </source>
</evidence>
<comment type="caution">
    <text evidence="5">The sequence shown here is derived from an EMBL/GenBank/DDBJ whole genome shotgun (WGS) entry which is preliminary data.</text>
</comment>
<feature type="compositionally biased region" description="Basic and acidic residues" evidence="3">
    <location>
        <begin position="475"/>
        <end position="485"/>
    </location>
</feature>
<keyword evidence="1 2" id="KW-0728">SH3 domain</keyword>
<dbReference type="OMA" id="FKPKGMC"/>
<dbReference type="SUPFAM" id="SSF103657">
    <property type="entry name" value="BAR/IMD domain-like"/>
    <property type="match status" value="1"/>
</dbReference>
<feature type="compositionally biased region" description="Basic and acidic residues" evidence="3">
    <location>
        <begin position="311"/>
        <end position="322"/>
    </location>
</feature>
<proteinExistence type="predicted"/>
<evidence type="ECO:0000259" key="4">
    <source>
        <dbReference type="PROSITE" id="PS50002"/>
    </source>
</evidence>
<dbReference type="SMART" id="SM00326">
    <property type="entry name" value="SH3"/>
    <property type="match status" value="1"/>
</dbReference>
<feature type="domain" description="SH3" evidence="4">
    <location>
        <begin position="388"/>
        <end position="454"/>
    </location>
</feature>
<name>A0A0E9NT13_SAICN</name>
<gene>
    <name evidence="5" type="ORF">G7K_6892-t1</name>
</gene>